<proteinExistence type="predicted"/>
<dbReference type="PANTHER" id="PTHR48152:SF3">
    <property type="entry name" value="DUF946 FAMILY PROTEIN (DUF946)"/>
    <property type="match status" value="1"/>
</dbReference>
<organism evidence="1 2">
    <name type="scientific">Trifolium medium</name>
    <dbReference type="NCBI Taxonomy" id="97028"/>
    <lineage>
        <taxon>Eukaryota</taxon>
        <taxon>Viridiplantae</taxon>
        <taxon>Streptophyta</taxon>
        <taxon>Embryophyta</taxon>
        <taxon>Tracheophyta</taxon>
        <taxon>Spermatophyta</taxon>
        <taxon>Magnoliopsida</taxon>
        <taxon>eudicotyledons</taxon>
        <taxon>Gunneridae</taxon>
        <taxon>Pentapetalae</taxon>
        <taxon>rosids</taxon>
        <taxon>fabids</taxon>
        <taxon>Fabales</taxon>
        <taxon>Fabaceae</taxon>
        <taxon>Papilionoideae</taxon>
        <taxon>50 kb inversion clade</taxon>
        <taxon>NPAAA clade</taxon>
        <taxon>Hologalegina</taxon>
        <taxon>IRL clade</taxon>
        <taxon>Trifolieae</taxon>
        <taxon>Trifolium</taxon>
    </lineage>
</organism>
<feature type="non-terminal residue" evidence="1">
    <location>
        <position position="184"/>
    </location>
</feature>
<name>A0A392N5L5_9FABA</name>
<dbReference type="AlphaFoldDB" id="A0A392N5L5"/>
<keyword evidence="2" id="KW-1185">Reference proteome</keyword>
<evidence type="ECO:0000313" key="2">
    <source>
        <dbReference type="Proteomes" id="UP000265520"/>
    </source>
</evidence>
<dbReference type="EMBL" id="LXQA010027362">
    <property type="protein sequence ID" value="MCH94449.1"/>
    <property type="molecule type" value="Genomic_DNA"/>
</dbReference>
<dbReference type="Proteomes" id="UP000265520">
    <property type="component" value="Unassembled WGS sequence"/>
</dbReference>
<dbReference type="InterPro" id="IPR009291">
    <property type="entry name" value="Vps62"/>
</dbReference>
<dbReference type="PANTHER" id="PTHR48152">
    <property type="entry name" value="F1C9.34 PROTEIN"/>
    <property type="match status" value="1"/>
</dbReference>
<comment type="caution">
    <text evidence="1">The sequence shown here is derived from an EMBL/GenBank/DDBJ whole genome shotgun (WGS) entry which is preliminary data.</text>
</comment>
<accession>A0A392N5L5</accession>
<dbReference type="Pfam" id="PF06101">
    <property type="entry name" value="Vps62"/>
    <property type="match status" value="1"/>
</dbReference>
<evidence type="ECO:0000313" key="1">
    <source>
        <dbReference type="EMBL" id="MCH94449.1"/>
    </source>
</evidence>
<protein>
    <submittedName>
        <fullName evidence="1">Uncharacterized protein</fullName>
    </submittedName>
</protein>
<sequence length="184" mass="20135">MASSHRNTKKKKSPLIETTFKLPADIPVWPPGPTRNSKMVSKPPPRSAGPPAIRFLIRPSAIYIRAPSPIVLGVMGVLRSLTSVARWPEYVFISDGFATGIIDLGGGLLVSQISTFNKIWTTYEGGPDDLGVTFFEPTGLSEGFFMLGCYCQPNNKSLHGWILVAKDISLTTNEALKKPLDYKL</sequence>
<reference evidence="1 2" key="1">
    <citation type="journal article" date="2018" name="Front. Plant Sci.">
        <title>Red Clover (Trifolium pratense) and Zigzag Clover (T. medium) - A Picture of Genomic Similarities and Differences.</title>
        <authorList>
            <person name="Dluhosova J."/>
            <person name="Istvanek J."/>
            <person name="Nedelnik J."/>
            <person name="Repkova J."/>
        </authorList>
    </citation>
    <scope>NUCLEOTIDE SEQUENCE [LARGE SCALE GENOMIC DNA]</scope>
    <source>
        <strain evidence="2">cv. 10/8</strain>
        <tissue evidence="1">Leaf</tissue>
    </source>
</reference>